<accession>A0A8E7AYZ5</accession>
<dbReference type="EMBL" id="CP075546">
    <property type="protein sequence ID" value="QVV87789.1"/>
    <property type="molecule type" value="Genomic_DNA"/>
</dbReference>
<reference evidence="2 3" key="1">
    <citation type="submission" date="2021-05" db="EMBL/GenBank/DDBJ databases">
        <title>A novel Methanospirillum isolate from a pyrite-forming mixed culture.</title>
        <authorList>
            <person name="Bunk B."/>
            <person name="Sproer C."/>
            <person name="Spring S."/>
            <person name="Pester M."/>
        </authorList>
    </citation>
    <scope>NUCLEOTIDE SEQUENCE [LARGE SCALE GENOMIC DNA]</scope>
    <source>
        <strain evidence="2 3">J.3.6.1-F.2.7.3</strain>
    </source>
</reference>
<evidence type="ECO:0000313" key="3">
    <source>
        <dbReference type="Proteomes" id="UP000680656"/>
    </source>
</evidence>
<dbReference type="AlphaFoldDB" id="A0A8E7AYZ5"/>
<sequence length="105" mass="10706">MDRRTMTLAGIGLLAVLVILLIILPVSGAGKTGPQDGTGYQYGLSNQNGQDQAGYGSGNGSCIRENCPNNGVRPLDGTGMHHHAGPGSGNGGRSNSHGHGNGHRF</sequence>
<dbReference type="KEGG" id="mrtj:KHC33_10585"/>
<organism evidence="2 3">
    <name type="scientific">Methanospirillum purgamenti</name>
    <dbReference type="NCBI Taxonomy" id="2834276"/>
    <lineage>
        <taxon>Archaea</taxon>
        <taxon>Methanobacteriati</taxon>
        <taxon>Methanobacteriota</taxon>
        <taxon>Stenosarchaea group</taxon>
        <taxon>Methanomicrobia</taxon>
        <taxon>Methanomicrobiales</taxon>
        <taxon>Methanospirillaceae</taxon>
        <taxon>Methanospirillum</taxon>
    </lineage>
</organism>
<feature type="region of interest" description="Disordered" evidence="1">
    <location>
        <begin position="35"/>
        <end position="105"/>
    </location>
</feature>
<evidence type="ECO:0000313" key="2">
    <source>
        <dbReference type="EMBL" id="QVV87789.1"/>
    </source>
</evidence>
<evidence type="ECO:0000256" key="1">
    <source>
        <dbReference type="SAM" id="MobiDB-lite"/>
    </source>
</evidence>
<keyword evidence="3" id="KW-1185">Reference proteome</keyword>
<dbReference type="GeneID" id="65097635"/>
<proteinExistence type="predicted"/>
<protein>
    <submittedName>
        <fullName evidence="2">Uncharacterized protein</fullName>
    </submittedName>
</protein>
<gene>
    <name evidence="2" type="ORF">KHC33_10585</name>
</gene>
<dbReference type="RefSeq" id="WP_214418609.1">
    <property type="nucleotide sequence ID" value="NZ_CP075546.1"/>
</dbReference>
<name>A0A8E7AYZ5_9EURY</name>
<dbReference type="Proteomes" id="UP000680656">
    <property type="component" value="Chromosome"/>
</dbReference>